<dbReference type="EMBL" id="JACHJV010000001">
    <property type="protein sequence ID" value="MBB4922510.1"/>
    <property type="molecule type" value="Genomic_DNA"/>
</dbReference>
<feature type="compositionally biased region" description="Polar residues" evidence="1">
    <location>
        <begin position="1"/>
        <end position="15"/>
    </location>
</feature>
<organism evidence="2 3">
    <name type="scientific">Kitasatospora kifunensis</name>
    <name type="common">Streptomyces kifunensis</name>
    <dbReference type="NCBI Taxonomy" id="58351"/>
    <lineage>
        <taxon>Bacteria</taxon>
        <taxon>Bacillati</taxon>
        <taxon>Actinomycetota</taxon>
        <taxon>Actinomycetes</taxon>
        <taxon>Kitasatosporales</taxon>
        <taxon>Streptomycetaceae</taxon>
        <taxon>Kitasatospora</taxon>
    </lineage>
</organism>
<dbReference type="Proteomes" id="UP000540506">
    <property type="component" value="Unassembled WGS sequence"/>
</dbReference>
<feature type="region of interest" description="Disordered" evidence="1">
    <location>
        <begin position="1"/>
        <end position="33"/>
    </location>
</feature>
<reference evidence="2 3" key="1">
    <citation type="submission" date="2020-08" db="EMBL/GenBank/DDBJ databases">
        <title>Sequencing the genomes of 1000 actinobacteria strains.</title>
        <authorList>
            <person name="Klenk H.-P."/>
        </authorList>
    </citation>
    <scope>NUCLEOTIDE SEQUENCE [LARGE SCALE GENOMIC DNA]</scope>
    <source>
        <strain evidence="2 3">DSM 41654</strain>
    </source>
</reference>
<protein>
    <submittedName>
        <fullName evidence="2">Uncharacterized protein</fullName>
    </submittedName>
</protein>
<proteinExistence type="predicted"/>
<accession>A0A7W7QZ74</accession>
<evidence type="ECO:0000313" key="2">
    <source>
        <dbReference type="EMBL" id="MBB4922510.1"/>
    </source>
</evidence>
<dbReference type="AlphaFoldDB" id="A0A7W7QZ74"/>
<evidence type="ECO:0000256" key="1">
    <source>
        <dbReference type="SAM" id="MobiDB-lite"/>
    </source>
</evidence>
<evidence type="ECO:0000313" key="3">
    <source>
        <dbReference type="Proteomes" id="UP000540506"/>
    </source>
</evidence>
<keyword evidence="3" id="KW-1185">Reference proteome</keyword>
<comment type="caution">
    <text evidence="2">The sequence shown here is derived from an EMBL/GenBank/DDBJ whole genome shotgun (WGS) entry which is preliminary data.</text>
</comment>
<name>A0A7W7QZ74_KITKI</name>
<sequence>MTLAPPSNTALQQSRPVPRPWADDNGWLIDPAG</sequence>
<gene>
    <name evidence="2" type="ORF">FHR34_001503</name>
</gene>